<dbReference type="PANTHER" id="PTHR30136">
    <property type="entry name" value="HELIX-TURN-HELIX TRANSCRIPTIONAL REGULATOR, ICLR FAMILY"/>
    <property type="match status" value="1"/>
</dbReference>
<dbReference type="Gene3D" id="1.10.10.10">
    <property type="entry name" value="Winged helix-like DNA-binding domain superfamily/Winged helix DNA-binding domain"/>
    <property type="match status" value="1"/>
</dbReference>
<dbReference type="InterPro" id="IPR029016">
    <property type="entry name" value="GAF-like_dom_sf"/>
</dbReference>
<evidence type="ECO:0000256" key="3">
    <source>
        <dbReference type="ARBA" id="ARBA00023163"/>
    </source>
</evidence>
<dbReference type="Pfam" id="PF01614">
    <property type="entry name" value="IclR_C"/>
    <property type="match status" value="1"/>
</dbReference>
<keyword evidence="3" id="KW-0804">Transcription</keyword>
<evidence type="ECO:0000259" key="5">
    <source>
        <dbReference type="PROSITE" id="PS51078"/>
    </source>
</evidence>
<dbReference type="Proteomes" id="UP000494365">
    <property type="component" value="Unassembled WGS sequence"/>
</dbReference>
<dbReference type="SUPFAM" id="SSF46785">
    <property type="entry name" value="Winged helix' DNA-binding domain"/>
    <property type="match status" value="1"/>
</dbReference>
<evidence type="ECO:0000313" key="6">
    <source>
        <dbReference type="EMBL" id="CAB3775615.1"/>
    </source>
</evidence>
<name>A0A6S7BWG8_9BURK</name>
<dbReference type="InterPro" id="IPR050707">
    <property type="entry name" value="HTH_MetabolicPath_Reg"/>
</dbReference>
<dbReference type="RefSeq" id="WP_175147563.1">
    <property type="nucleotide sequence ID" value="NZ_CADIKK010000001.1"/>
</dbReference>
<evidence type="ECO:0000256" key="2">
    <source>
        <dbReference type="ARBA" id="ARBA00023125"/>
    </source>
</evidence>
<dbReference type="PANTHER" id="PTHR30136:SF34">
    <property type="entry name" value="TRANSCRIPTIONAL REGULATOR"/>
    <property type="match status" value="1"/>
</dbReference>
<dbReference type="InterPro" id="IPR014757">
    <property type="entry name" value="Tscrpt_reg_IclR_C"/>
</dbReference>
<dbReference type="SUPFAM" id="SSF55781">
    <property type="entry name" value="GAF domain-like"/>
    <property type="match status" value="1"/>
</dbReference>
<dbReference type="AlphaFoldDB" id="A0A6S7BWG8"/>
<dbReference type="GO" id="GO:0045892">
    <property type="term" value="P:negative regulation of DNA-templated transcription"/>
    <property type="evidence" value="ECO:0007669"/>
    <property type="project" value="TreeGrafter"/>
</dbReference>
<proteinExistence type="predicted"/>
<dbReference type="InterPro" id="IPR005471">
    <property type="entry name" value="Tscrpt_reg_IclR_N"/>
</dbReference>
<keyword evidence="2" id="KW-0238">DNA-binding</keyword>
<keyword evidence="7" id="KW-1185">Reference proteome</keyword>
<dbReference type="PROSITE" id="PS51078">
    <property type="entry name" value="ICLR_ED"/>
    <property type="match status" value="1"/>
</dbReference>
<dbReference type="PROSITE" id="PS51077">
    <property type="entry name" value="HTH_ICLR"/>
    <property type="match status" value="1"/>
</dbReference>
<organism evidence="6 7">
    <name type="scientific">Paraburkholderia ultramafica</name>
    <dbReference type="NCBI Taxonomy" id="1544867"/>
    <lineage>
        <taxon>Bacteria</taxon>
        <taxon>Pseudomonadati</taxon>
        <taxon>Pseudomonadota</taxon>
        <taxon>Betaproteobacteria</taxon>
        <taxon>Burkholderiales</taxon>
        <taxon>Burkholderiaceae</taxon>
        <taxon>Paraburkholderia</taxon>
    </lineage>
</organism>
<dbReference type="EMBL" id="CADIKK010000001">
    <property type="protein sequence ID" value="CAB3775615.1"/>
    <property type="molecule type" value="Genomic_DNA"/>
</dbReference>
<sequence>MASHAQGKESRENEPEYVMGLEKGLSIIEAFGMKKGPLTLTQAAEITGHTKGSVRRSLLTLCRLGYAVQHGHSFVLAPRALRLGYAYVVSDPLTKVAQPILEITSERTQEAASIAVLDAQDAVFVARSTHRRSLSSGLGVGSRLPAYCSATGRVLLSGRPPAEVRFMLNRMSRPALTPHTLTATSSIVKEIEFVGQHGYAIIDEELEIGIRSIAVPIRNAHGEMIAAMSLSVSTSRMTREGVVEHLLPELESARRHLAALL</sequence>
<dbReference type="GO" id="GO:0003677">
    <property type="term" value="F:DNA binding"/>
    <property type="evidence" value="ECO:0007669"/>
    <property type="project" value="UniProtKB-KW"/>
</dbReference>
<dbReference type="InterPro" id="IPR036388">
    <property type="entry name" value="WH-like_DNA-bd_sf"/>
</dbReference>
<protein>
    <submittedName>
        <fullName evidence="6">Pca regulon regulatory protein</fullName>
    </submittedName>
</protein>
<reference evidence="6 7" key="1">
    <citation type="submission" date="2020-04" db="EMBL/GenBank/DDBJ databases">
        <authorList>
            <person name="De Canck E."/>
        </authorList>
    </citation>
    <scope>NUCLEOTIDE SEQUENCE [LARGE SCALE GENOMIC DNA]</scope>
    <source>
        <strain evidence="6 7">LMG 28614</strain>
    </source>
</reference>
<evidence type="ECO:0000313" key="7">
    <source>
        <dbReference type="Proteomes" id="UP000494365"/>
    </source>
</evidence>
<feature type="domain" description="HTH iclR-type" evidence="4">
    <location>
        <begin position="18"/>
        <end position="78"/>
    </location>
</feature>
<keyword evidence="1" id="KW-0805">Transcription regulation</keyword>
<dbReference type="SMART" id="SM00346">
    <property type="entry name" value="HTH_ICLR"/>
    <property type="match status" value="1"/>
</dbReference>
<dbReference type="Pfam" id="PF09339">
    <property type="entry name" value="HTH_IclR"/>
    <property type="match status" value="1"/>
</dbReference>
<dbReference type="GO" id="GO:0003700">
    <property type="term" value="F:DNA-binding transcription factor activity"/>
    <property type="evidence" value="ECO:0007669"/>
    <property type="project" value="TreeGrafter"/>
</dbReference>
<gene>
    <name evidence="6" type="primary">pcaR_2</name>
    <name evidence="6" type="ORF">LMG28614_00036</name>
</gene>
<accession>A0A6S7BWG8</accession>
<evidence type="ECO:0000259" key="4">
    <source>
        <dbReference type="PROSITE" id="PS51077"/>
    </source>
</evidence>
<dbReference type="Gene3D" id="3.30.450.40">
    <property type="match status" value="1"/>
</dbReference>
<evidence type="ECO:0000256" key="1">
    <source>
        <dbReference type="ARBA" id="ARBA00023015"/>
    </source>
</evidence>
<dbReference type="InterPro" id="IPR036390">
    <property type="entry name" value="WH_DNA-bd_sf"/>
</dbReference>
<feature type="domain" description="IclR-ED" evidence="5">
    <location>
        <begin position="79"/>
        <end position="261"/>
    </location>
</feature>